<dbReference type="InterPro" id="IPR000362">
    <property type="entry name" value="Fumarate_lyase_fam"/>
</dbReference>
<evidence type="ECO:0000256" key="11">
    <source>
        <dbReference type="ARBA" id="ARBA00047513"/>
    </source>
</evidence>
<comment type="catalytic activity">
    <reaction evidence="1 12">
        <text>(2S)-2-[5-amino-1-(5-phospho-beta-D-ribosyl)imidazole-4-carboxamido]succinate = 5-amino-1-(5-phospho-beta-D-ribosyl)imidazole-4-carboxamide + fumarate</text>
        <dbReference type="Rhea" id="RHEA:23920"/>
        <dbReference type="ChEBI" id="CHEBI:29806"/>
        <dbReference type="ChEBI" id="CHEBI:58443"/>
        <dbReference type="ChEBI" id="CHEBI:58475"/>
        <dbReference type="EC" id="4.3.2.2"/>
    </reaction>
</comment>
<evidence type="ECO:0000256" key="5">
    <source>
        <dbReference type="ARBA" id="ARBA00011668"/>
    </source>
</evidence>
<evidence type="ECO:0000256" key="10">
    <source>
        <dbReference type="ARBA" id="ARBA00030717"/>
    </source>
</evidence>
<dbReference type="VEuPathDB" id="FungiDB:PNEJI1_000102"/>
<comment type="caution">
    <text evidence="14">The sequence shown here is derived from an EMBL/GenBank/DDBJ whole genome shotgun (WGS) entry which is preliminary data.</text>
</comment>
<dbReference type="Gene3D" id="1.10.40.30">
    <property type="entry name" value="Fumarase/aspartase (C-terminal domain)"/>
    <property type="match status" value="1"/>
</dbReference>
<evidence type="ECO:0000313" key="14">
    <source>
        <dbReference type="EMBL" id="CCJ31102.1"/>
    </source>
</evidence>
<dbReference type="Pfam" id="PF10397">
    <property type="entry name" value="ADSL_C"/>
    <property type="match status" value="1"/>
</dbReference>
<dbReference type="GO" id="GO:0070626">
    <property type="term" value="F:(S)-2-(5-amino-1-(5-phospho-D-ribosyl)imidazole-4-carboxamido) succinate lyase (fumarate-forming) activity"/>
    <property type="evidence" value="ECO:0007669"/>
    <property type="project" value="TreeGrafter"/>
</dbReference>
<dbReference type="InParanoid" id="L0PFT7"/>
<name>L0PFT7_PNEJI</name>
<dbReference type="Proteomes" id="UP000010422">
    <property type="component" value="Unassembled WGS sequence"/>
</dbReference>
<comment type="catalytic activity">
    <reaction evidence="11 12">
        <text>N(6)-(1,2-dicarboxyethyl)-AMP = fumarate + AMP</text>
        <dbReference type="Rhea" id="RHEA:16853"/>
        <dbReference type="ChEBI" id="CHEBI:29806"/>
        <dbReference type="ChEBI" id="CHEBI:57567"/>
        <dbReference type="ChEBI" id="CHEBI:456215"/>
        <dbReference type="EC" id="4.3.2.2"/>
    </reaction>
</comment>
<dbReference type="FunFam" id="1.10.40.30:FF:000005">
    <property type="entry name" value="Adenylosuccinate lyase"/>
    <property type="match status" value="1"/>
</dbReference>
<evidence type="ECO:0000256" key="2">
    <source>
        <dbReference type="ARBA" id="ARBA00004706"/>
    </source>
</evidence>
<dbReference type="EMBL" id="CAKM01000278">
    <property type="protein sequence ID" value="CCJ31102.1"/>
    <property type="molecule type" value="Genomic_DNA"/>
</dbReference>
<dbReference type="EC" id="4.3.2.2" evidence="6 12"/>
<reference evidence="14 15" key="1">
    <citation type="journal article" date="2012" name="MBio">
        <title>De novo assembly of the Pneumocystis jirovecii genome from a single bronchoalveolar lavage fluid specimen from a patient.</title>
        <authorList>
            <person name="Cisse O.H."/>
            <person name="Pagni M."/>
            <person name="Hauser P.M."/>
        </authorList>
    </citation>
    <scope>NUCLEOTIDE SEQUENCE [LARGE SCALE GENOMIC DNA]</scope>
    <source>
        <strain evidence="14 15">SE8</strain>
    </source>
</reference>
<dbReference type="PROSITE" id="PS00163">
    <property type="entry name" value="FUMARATE_LYASES"/>
    <property type="match status" value="1"/>
</dbReference>
<dbReference type="PRINTS" id="PR00149">
    <property type="entry name" value="FUMRATELYASE"/>
</dbReference>
<evidence type="ECO:0000256" key="3">
    <source>
        <dbReference type="ARBA" id="ARBA00004734"/>
    </source>
</evidence>
<dbReference type="FunCoup" id="L0PFT7">
    <property type="interactions" value="308"/>
</dbReference>
<evidence type="ECO:0000256" key="7">
    <source>
        <dbReference type="ARBA" id="ARBA00017058"/>
    </source>
</evidence>
<dbReference type="InterPro" id="IPR019468">
    <property type="entry name" value="AdenyloSucc_lyase_C"/>
</dbReference>
<accession>L0PFT7</accession>
<dbReference type="GO" id="GO:0044208">
    <property type="term" value="P:'de novo' AMP biosynthetic process"/>
    <property type="evidence" value="ECO:0007669"/>
    <property type="project" value="UniProtKB-UniPathway"/>
</dbReference>
<keyword evidence="9 12" id="KW-0456">Lyase</keyword>
<evidence type="ECO:0000259" key="13">
    <source>
        <dbReference type="SMART" id="SM00998"/>
    </source>
</evidence>
<dbReference type="CDD" id="cd03302">
    <property type="entry name" value="Adenylsuccinate_lyase_2"/>
    <property type="match status" value="1"/>
</dbReference>
<dbReference type="InterPro" id="IPR022761">
    <property type="entry name" value="Fumarate_lyase_N"/>
</dbReference>
<comment type="pathway">
    <text evidence="2 12">Purine metabolism; IMP biosynthesis via de novo pathway; 5-amino-1-(5-phospho-D-ribosyl)imidazole-4-carboxamide from 5-amino-1-(5-phospho-D-ribosyl)imidazole-4-carboxylate: step 2/2.</text>
</comment>
<evidence type="ECO:0000256" key="4">
    <source>
        <dbReference type="ARBA" id="ARBA00008273"/>
    </source>
</evidence>
<dbReference type="NCBIfam" id="TIGR00928">
    <property type="entry name" value="purB"/>
    <property type="match status" value="1"/>
</dbReference>
<dbReference type="SMART" id="SM00998">
    <property type="entry name" value="ADSL_C"/>
    <property type="match status" value="1"/>
</dbReference>
<sequence length="502" mass="56784">MTSNTENNKANSKSATVETVESVWDRYSSPLQERYASAAMLSLFSQRHRINLWRKLWINLATAQRELGLTQITEEALRAMQEHCQATDAELKMARAEECKSRHEVMAHVHVFGKIAPEAHGVLHLGATSCFVMDNADLLIMREGLDLLLGKIARVISQLSEFCRTYKALPMLGYTHYQPAQLTTVGKRAALWLQDFVWDLRNLQRVRKDLCFRGVKGTTGTQASFLTLFDNDHEKVEQLDARVTELSGFERTYKVTGQTYSRKVDVDILGALASFGASAHKTATDLRLLASEQQIEEPFEPDQIGSSAMAYKRNPMRSERICALARHLSILFTDAVMTHSVQWFERTLDDSANRRICIPEAFLVADAVLELLINVTGGLVVYPNVIAKIILKELPFMATENIIMAMVRKGGNRQVCHEKIRILSKEASRIVKEKGKDNDLIKRIKSDIYFEPIWAELDTLLDPQTFIGRAPEQTEAFLNTEVTPALEPFKNKLTDQNVELNV</sequence>
<organism evidence="15">
    <name type="scientific">Pneumocystis jirovecii</name>
    <name type="common">Human pneumocystis pneumonia agent</name>
    <dbReference type="NCBI Taxonomy" id="42068"/>
    <lineage>
        <taxon>Eukaryota</taxon>
        <taxon>Fungi</taxon>
        <taxon>Dikarya</taxon>
        <taxon>Ascomycota</taxon>
        <taxon>Taphrinomycotina</taxon>
        <taxon>Pneumocystomycetes</taxon>
        <taxon>Pneumocystaceae</taxon>
        <taxon>Pneumocystis</taxon>
    </lineage>
</organism>
<dbReference type="InterPro" id="IPR008948">
    <property type="entry name" value="L-Aspartase-like"/>
</dbReference>
<dbReference type="SUPFAM" id="SSF48557">
    <property type="entry name" value="L-aspartase-like"/>
    <property type="match status" value="1"/>
</dbReference>
<comment type="similarity">
    <text evidence="4 12">Belongs to the lyase 1 family. Adenylosuccinate lyase subfamily.</text>
</comment>
<gene>
    <name evidence="14" type="ORF">PNEJI1_000102</name>
</gene>
<dbReference type="GO" id="GO:0005829">
    <property type="term" value="C:cytosol"/>
    <property type="evidence" value="ECO:0007669"/>
    <property type="project" value="TreeGrafter"/>
</dbReference>
<comment type="pathway">
    <text evidence="3 12">Purine metabolism; AMP biosynthesis via de novo pathway; AMP from IMP: step 2/2.</text>
</comment>
<feature type="domain" description="Adenylosuccinate lyase C-terminal" evidence="13">
    <location>
        <begin position="394"/>
        <end position="478"/>
    </location>
</feature>
<dbReference type="PANTHER" id="PTHR43172:SF1">
    <property type="entry name" value="ADENYLOSUCCINATE LYASE"/>
    <property type="match status" value="1"/>
</dbReference>
<dbReference type="GO" id="GO:0006189">
    <property type="term" value="P:'de novo' IMP biosynthetic process"/>
    <property type="evidence" value="ECO:0007669"/>
    <property type="project" value="UniProtKB-UniPathway"/>
</dbReference>
<protein>
    <recommendedName>
        <fullName evidence="7 12">Adenylosuccinate lyase</fullName>
        <shortName evidence="12">ASL</shortName>
        <ecNumber evidence="6 12">4.3.2.2</ecNumber>
    </recommendedName>
    <alternativeName>
        <fullName evidence="10 12">Adenylosuccinase</fullName>
    </alternativeName>
</protein>
<evidence type="ECO:0000256" key="1">
    <source>
        <dbReference type="ARBA" id="ARBA00000598"/>
    </source>
</evidence>
<evidence type="ECO:0000313" key="15">
    <source>
        <dbReference type="Proteomes" id="UP000010422"/>
    </source>
</evidence>
<keyword evidence="8 12" id="KW-0658">Purine biosynthesis</keyword>
<dbReference type="UniPathway" id="UPA00074">
    <property type="reaction ID" value="UER00132"/>
</dbReference>
<dbReference type="GO" id="GO:0004018">
    <property type="term" value="F:N6-(1,2-dicarboxyethyl)AMP AMP-lyase (fumarate-forming) activity"/>
    <property type="evidence" value="ECO:0007669"/>
    <property type="project" value="InterPro"/>
</dbReference>
<dbReference type="AlphaFoldDB" id="L0PFT7"/>
<dbReference type="UniPathway" id="UPA00075">
    <property type="reaction ID" value="UER00336"/>
</dbReference>
<evidence type="ECO:0000256" key="12">
    <source>
        <dbReference type="RuleBase" id="RU361172"/>
    </source>
</evidence>
<evidence type="ECO:0000256" key="8">
    <source>
        <dbReference type="ARBA" id="ARBA00022755"/>
    </source>
</evidence>
<proteinExistence type="inferred from homology"/>
<dbReference type="InterPro" id="IPR020557">
    <property type="entry name" value="Fumarate_lyase_CS"/>
</dbReference>
<comment type="subunit">
    <text evidence="5">Homotetramer. Residues from neighboring subunits contribute catalytic and substrate-binding residues to each active site.</text>
</comment>
<evidence type="ECO:0000256" key="6">
    <source>
        <dbReference type="ARBA" id="ARBA00012339"/>
    </source>
</evidence>
<dbReference type="Gene3D" id="1.10.275.60">
    <property type="match status" value="1"/>
</dbReference>
<evidence type="ECO:0000256" key="9">
    <source>
        <dbReference type="ARBA" id="ARBA00023239"/>
    </source>
</evidence>
<dbReference type="InterPro" id="IPR004769">
    <property type="entry name" value="Pur_lyase"/>
</dbReference>
<dbReference type="Gene3D" id="1.20.200.10">
    <property type="entry name" value="Fumarase/aspartase (Central domain)"/>
    <property type="match status" value="1"/>
</dbReference>
<dbReference type="Pfam" id="PF00206">
    <property type="entry name" value="Lyase_1"/>
    <property type="match status" value="1"/>
</dbReference>
<dbReference type="STRING" id="1209962.L0PFT7"/>
<dbReference type="PANTHER" id="PTHR43172">
    <property type="entry name" value="ADENYLOSUCCINATE LYASE"/>
    <property type="match status" value="1"/>
</dbReference>